<comment type="caution">
    <text evidence="4">The sequence shown here is derived from an EMBL/GenBank/DDBJ whole genome shotgun (WGS) entry which is preliminary data.</text>
</comment>
<organism evidence="4 5">
    <name type="scientific">Rubrivirga litoralis</name>
    <dbReference type="NCBI Taxonomy" id="3075598"/>
    <lineage>
        <taxon>Bacteria</taxon>
        <taxon>Pseudomonadati</taxon>
        <taxon>Rhodothermota</taxon>
        <taxon>Rhodothermia</taxon>
        <taxon>Rhodothermales</taxon>
        <taxon>Rubricoccaceae</taxon>
        <taxon>Rubrivirga</taxon>
    </lineage>
</organism>
<keyword evidence="5" id="KW-1185">Reference proteome</keyword>
<dbReference type="InterPro" id="IPR006626">
    <property type="entry name" value="PbH1"/>
</dbReference>
<sequence length="1281" mass="124058">MLTPATTPPAHVRTASHGLLLLMGTALMMTASPAASAQSVFVNEIHYDNTGGDVGEFVEVAGPAGTDLSDWSVELYNGAGGNRYATVRLSGTIPDQQDGFGTLSFAREGIQNGDTDGLALVGPGATNVQFLSYRGTFEATDGAAEGMTSTDIGVSEEPPPPAGQSLQLAGAGTAYGDFAWTGPGEDSPGNVNAGQTFGMASGSGGIVVDTGADEDNADGDCSLREAIRAANTNAAVDGCAAGAPDGDTITFAASYTVALTLGELLVSDDVAIDASAVGSVTVDAQGASRVFDVDAAGGAGSEQRVAFTSLRLQNGDSRTGSSAPDAGGAVDLKAGSEATFTDVDVTDSVAGVNGGGIHGADGTSIVITTTNGGSSTIRGNEARGAEAGMGGGGVWGAGSTTISGNVAVEGNRATGAAGSGGGVFNSGGTLMVMTTTVSGNTANRAGGGVEADGERSTTILVMTNVTGNDAGANPGNGGAVHGGGGTVVVGGGTFADNTAVEGGGLWSSGFLIVTADEDDMAARAADRVGGAMMTQMWDMMAAQNVSIEAALVTRNEATGDDADQGGGGLYNQGGFVQIAGLPNDDLGDDADGGVVVSENVASGASGSGGGILNNGGTLLIDGGDILGNRAARAGAGIEDAGGTVALNDVAVRGNAIAGANPGNGGGLHSGGGSVTVNGGAFTGNTAVEGGGLWSNAALVVQPARDVPTLIAGNTATGDDAANGGGGLYAETGADVTVTSARFSDNGATGAAGSGGAVLVAGGASVSMTLGEVSGNRANRAGGGVEVADGGTLSLSKVSVDGNRIASANPGNGGGVHVGGAGSATLSQTTVSNNSSAQGGGLWNSASGTLAVSNSTVSGNAASGDGGGVYTLPGGDTSLESVTVARNAAGANGGGLAISSLVGSATVSVDNAIVGDNTAAGSGDDCFGRYATGGFLLVEDRGDDCAFNGAGENAIFGQDPALAPLADNGGPTLTHALLNDSPAIDAGQTALAVDQRGEPRGDDQDDLGAFERGDGDGGGAVACSQSSRVSFDADGNGTPTSVMADDFSTVPGGSFMNATGEFAGVRNEGDLAVDLSTCSFVTFDPFDETVRYSAVADGTVAPGDVYVLASAGGDKALPDDVFFDDPGAFALVEGTAAAGAPVASVLGRVVAAVVYDRDRAVFGSVGGAATEAEMQAFRQALLSVFGQAVSAEGAGEIDLTVAAWPNPTASQATVAFGLAEGGAARVAVYDALGREVVVAADGPFARGRHEVSLRAGSLPAGVYVVRVATGGGVQTARLTVAR</sequence>
<dbReference type="InterPro" id="IPR026444">
    <property type="entry name" value="Secre_tail"/>
</dbReference>
<dbReference type="PANTHER" id="PTHR11319:SF35">
    <property type="entry name" value="OUTER MEMBRANE PROTEIN PMPC-RELATED"/>
    <property type="match status" value="1"/>
</dbReference>
<proteinExistence type="predicted"/>
<evidence type="ECO:0000256" key="2">
    <source>
        <dbReference type="SAM" id="SignalP"/>
    </source>
</evidence>
<evidence type="ECO:0000256" key="1">
    <source>
        <dbReference type="SAM" id="MobiDB-lite"/>
    </source>
</evidence>
<dbReference type="NCBIfam" id="TIGR04214">
    <property type="entry name" value="CSLREA_Nterm"/>
    <property type="match status" value="1"/>
</dbReference>
<dbReference type="SMART" id="SM00710">
    <property type="entry name" value="PbH1"/>
    <property type="match status" value="10"/>
</dbReference>
<evidence type="ECO:0000313" key="4">
    <source>
        <dbReference type="EMBL" id="MDT0630426.1"/>
    </source>
</evidence>
<feature type="signal peptide" evidence="2">
    <location>
        <begin position="1"/>
        <end position="37"/>
    </location>
</feature>
<reference evidence="4 5" key="1">
    <citation type="submission" date="2023-09" db="EMBL/GenBank/DDBJ databases">
        <authorList>
            <person name="Rey-Velasco X."/>
        </authorList>
    </citation>
    <scope>NUCLEOTIDE SEQUENCE [LARGE SCALE GENOMIC DNA]</scope>
    <source>
        <strain evidence="4 5">F394</strain>
    </source>
</reference>
<dbReference type="EMBL" id="JAVRHT010000002">
    <property type="protein sequence ID" value="MDT0630426.1"/>
    <property type="molecule type" value="Genomic_DNA"/>
</dbReference>
<name>A0ABU3BMH4_9BACT</name>
<dbReference type="PANTHER" id="PTHR11319">
    <property type="entry name" value="G PROTEIN-COUPLED RECEPTOR-RELATED"/>
    <property type="match status" value="1"/>
</dbReference>
<feature type="region of interest" description="Disordered" evidence="1">
    <location>
        <begin position="993"/>
        <end position="1018"/>
    </location>
</feature>
<gene>
    <name evidence="4" type="ORF">RM540_01590</name>
</gene>
<feature type="chain" id="PRO_5046550642" evidence="2">
    <location>
        <begin position="38"/>
        <end position="1281"/>
    </location>
</feature>
<keyword evidence="2" id="KW-0732">Signal</keyword>
<dbReference type="SUPFAM" id="SSF51126">
    <property type="entry name" value="Pectin lyase-like"/>
    <property type="match status" value="3"/>
</dbReference>
<dbReference type="NCBIfam" id="NF041518">
    <property type="entry name" value="choice_anch_Q"/>
    <property type="match status" value="1"/>
</dbReference>
<dbReference type="InterPro" id="IPR059226">
    <property type="entry name" value="Choice_anch_Q_dom"/>
</dbReference>
<dbReference type="InterPro" id="IPR001322">
    <property type="entry name" value="Lamin_tail_dom"/>
</dbReference>
<accession>A0ABU3BMH4</accession>
<dbReference type="InterPro" id="IPR026457">
    <property type="entry name" value="CSLREA_Nterm"/>
</dbReference>
<feature type="domain" description="LTD" evidence="3">
    <location>
        <begin position="31"/>
        <end position="237"/>
    </location>
</feature>
<dbReference type="Proteomes" id="UP001267426">
    <property type="component" value="Unassembled WGS sequence"/>
</dbReference>
<dbReference type="RefSeq" id="WP_311661520.1">
    <property type="nucleotide sequence ID" value="NZ_JAVRHT010000002.1"/>
</dbReference>
<dbReference type="PROSITE" id="PS51841">
    <property type="entry name" value="LTD"/>
    <property type="match status" value="1"/>
</dbReference>
<dbReference type="NCBIfam" id="TIGR04183">
    <property type="entry name" value="Por_Secre_tail"/>
    <property type="match status" value="1"/>
</dbReference>
<dbReference type="InterPro" id="IPR011050">
    <property type="entry name" value="Pectin_lyase_fold/virulence"/>
</dbReference>
<protein>
    <submittedName>
        <fullName evidence="4">Choice-of-anchor Q domain-containing protein</fullName>
    </submittedName>
</protein>
<evidence type="ECO:0000313" key="5">
    <source>
        <dbReference type="Proteomes" id="UP001267426"/>
    </source>
</evidence>
<evidence type="ECO:0000259" key="3">
    <source>
        <dbReference type="PROSITE" id="PS51841"/>
    </source>
</evidence>